<accession>A0A815VP77</accession>
<dbReference type="InterPro" id="IPR002937">
    <property type="entry name" value="Amino_oxidase"/>
</dbReference>
<dbReference type="SUPFAM" id="SSF51905">
    <property type="entry name" value="FAD/NAD(P)-binding domain"/>
    <property type="match status" value="1"/>
</dbReference>
<dbReference type="Proteomes" id="UP000663828">
    <property type="component" value="Unassembled WGS sequence"/>
</dbReference>
<evidence type="ECO:0000313" key="6">
    <source>
        <dbReference type="EMBL" id="CAF1499235.1"/>
    </source>
</evidence>
<comment type="catalytic activity">
    <reaction evidence="4">
        <text>a secondary aliphatic amine + O2 + H2O = a primary amine + an aldehyde + H2O2</text>
        <dbReference type="Rhea" id="RHEA:26414"/>
        <dbReference type="ChEBI" id="CHEBI:15377"/>
        <dbReference type="ChEBI" id="CHEBI:15379"/>
        <dbReference type="ChEBI" id="CHEBI:16240"/>
        <dbReference type="ChEBI" id="CHEBI:17478"/>
        <dbReference type="ChEBI" id="CHEBI:58855"/>
        <dbReference type="ChEBI" id="CHEBI:65296"/>
        <dbReference type="EC" id="1.4.3.4"/>
    </reaction>
</comment>
<dbReference type="AlphaFoldDB" id="A0A815VP77"/>
<organism evidence="7 9">
    <name type="scientific">Adineta ricciae</name>
    <name type="common">Rotifer</name>
    <dbReference type="NCBI Taxonomy" id="249248"/>
    <lineage>
        <taxon>Eukaryota</taxon>
        <taxon>Metazoa</taxon>
        <taxon>Spiralia</taxon>
        <taxon>Gnathifera</taxon>
        <taxon>Rotifera</taxon>
        <taxon>Eurotatoria</taxon>
        <taxon>Bdelloidea</taxon>
        <taxon>Adinetida</taxon>
        <taxon>Adinetidae</taxon>
        <taxon>Adineta</taxon>
    </lineage>
</organism>
<comment type="subcellular location">
    <subcellularLocation>
        <location evidence="1">Mitochondrion outer membrane</location>
        <topology evidence="1">Single-pass type IV membrane protein</topology>
        <orientation evidence="1">Cytoplasmic side</orientation>
    </subcellularLocation>
</comment>
<evidence type="ECO:0000256" key="3">
    <source>
        <dbReference type="ARBA" id="ARBA00012804"/>
    </source>
</evidence>
<reference evidence="7" key="1">
    <citation type="submission" date="2021-02" db="EMBL/GenBank/DDBJ databases">
        <authorList>
            <person name="Nowell W R."/>
        </authorList>
    </citation>
    <scope>NUCLEOTIDE SEQUENCE</scope>
</reference>
<dbReference type="Proteomes" id="UP000663852">
    <property type="component" value="Unassembled WGS sequence"/>
</dbReference>
<protein>
    <recommendedName>
        <fullName evidence="3">monoamine oxidase</fullName>
        <ecNumber evidence="3">1.4.3.4</ecNumber>
    </recommendedName>
</protein>
<comment type="similarity">
    <text evidence="2">Belongs to the flavin monoamine oxidase family.</text>
</comment>
<evidence type="ECO:0000259" key="5">
    <source>
        <dbReference type="Pfam" id="PF01593"/>
    </source>
</evidence>
<dbReference type="EC" id="1.4.3.4" evidence="3"/>
<evidence type="ECO:0000256" key="4">
    <source>
        <dbReference type="ARBA" id="ARBA00048448"/>
    </source>
</evidence>
<evidence type="ECO:0000256" key="2">
    <source>
        <dbReference type="ARBA" id="ARBA00005995"/>
    </source>
</evidence>
<dbReference type="Gene3D" id="3.50.50.60">
    <property type="entry name" value="FAD/NAD(P)-binding domain"/>
    <property type="match status" value="1"/>
</dbReference>
<evidence type="ECO:0000256" key="1">
    <source>
        <dbReference type="ARBA" id="ARBA00004362"/>
    </source>
</evidence>
<evidence type="ECO:0000313" key="8">
    <source>
        <dbReference type="Proteomes" id="UP000663828"/>
    </source>
</evidence>
<sequence length="442" mass="50245">MSNIESFDVIIVGAGFAGLSAAKYLTSKSVRCLVIEGRARIGGRTLSEKVFDEKWTIDLGGQWIGPKQKRVLSLIDQFNLHLVEQTWYHQDPSHLGQQLGLSPLTNDQLDAIEKICSEWDTMSLELADVEHSLEYEKSSEWSQISVAQFIHEHPLVKDYRTEQELKLHILTLTACDAENVSLLYWLILIRSIPGGLNSLDDGLNGAQHYKVSSGTQNLCYRMSEHENIRLNDPLVSINYQSNDEILLKMKSGVEIQCRRLLLAFSPSLLSTIDFCPSLSTNNYCSMTMGQCIKTIFIYSKPFWRNIIVDQTDKQGPCSNIFESNYPIALIGLVLGERASYWCKRDQNELIESIIEQYSVLYNTNEKPLQTFVQYWPKESLSKGCYAAVYPASPCSTWRNRTKALIDGRIWLASTEMALEWIGYIEGAIEAGERFAEEIHRTL</sequence>
<gene>
    <name evidence="7" type="ORF">EDS130_LOCUS45079</name>
    <name evidence="6" type="ORF">XAT740_LOCUS39557</name>
</gene>
<keyword evidence="8" id="KW-1185">Reference proteome</keyword>
<dbReference type="SUPFAM" id="SSF54373">
    <property type="entry name" value="FAD-linked reductases, C-terminal domain"/>
    <property type="match status" value="1"/>
</dbReference>
<dbReference type="GO" id="GO:0005741">
    <property type="term" value="C:mitochondrial outer membrane"/>
    <property type="evidence" value="ECO:0007669"/>
    <property type="project" value="UniProtKB-SubCell"/>
</dbReference>
<dbReference type="EMBL" id="CAJNOR010004397">
    <property type="protein sequence ID" value="CAF1499235.1"/>
    <property type="molecule type" value="Genomic_DNA"/>
</dbReference>
<dbReference type="PANTHER" id="PTHR43563:SF1">
    <property type="entry name" value="AMINE OXIDASE [FLAVIN-CONTAINING] B"/>
    <property type="match status" value="1"/>
</dbReference>
<evidence type="ECO:0000313" key="9">
    <source>
        <dbReference type="Proteomes" id="UP000663852"/>
    </source>
</evidence>
<comment type="caution">
    <text evidence="7">The sequence shown here is derived from an EMBL/GenBank/DDBJ whole genome shotgun (WGS) entry which is preliminary data.</text>
</comment>
<dbReference type="PANTHER" id="PTHR43563">
    <property type="entry name" value="AMINE OXIDASE"/>
    <property type="match status" value="1"/>
</dbReference>
<dbReference type="GO" id="GO:0097621">
    <property type="term" value="F:monoamine oxidase activity"/>
    <property type="evidence" value="ECO:0007669"/>
    <property type="project" value="UniProtKB-EC"/>
</dbReference>
<proteinExistence type="inferred from homology"/>
<dbReference type="EMBL" id="CAJNOJ010000996">
    <property type="protein sequence ID" value="CAF1537752.1"/>
    <property type="molecule type" value="Genomic_DNA"/>
</dbReference>
<evidence type="ECO:0000313" key="7">
    <source>
        <dbReference type="EMBL" id="CAF1537752.1"/>
    </source>
</evidence>
<name>A0A815VP77_ADIRI</name>
<dbReference type="OrthoDB" id="7777654at2759"/>
<dbReference type="InterPro" id="IPR036188">
    <property type="entry name" value="FAD/NAD-bd_sf"/>
</dbReference>
<feature type="domain" description="Amine oxidase" evidence="5">
    <location>
        <begin position="16"/>
        <end position="438"/>
    </location>
</feature>
<dbReference type="InterPro" id="IPR050703">
    <property type="entry name" value="Flavin_MAO"/>
</dbReference>
<dbReference type="Pfam" id="PF01593">
    <property type="entry name" value="Amino_oxidase"/>
    <property type="match status" value="1"/>
</dbReference>